<name>A0ABN8IHC2_9NEOP</name>
<accession>A0ABN8IHC2</accession>
<dbReference type="EMBL" id="OW152834">
    <property type="protein sequence ID" value="CAH2055686.1"/>
    <property type="molecule type" value="Genomic_DNA"/>
</dbReference>
<feature type="region of interest" description="Disordered" evidence="1">
    <location>
        <begin position="1"/>
        <end position="38"/>
    </location>
</feature>
<evidence type="ECO:0000256" key="1">
    <source>
        <dbReference type="SAM" id="MobiDB-lite"/>
    </source>
</evidence>
<dbReference type="Proteomes" id="UP000837857">
    <property type="component" value="Chromosome 22"/>
</dbReference>
<sequence>MSKRRLRSRPTETDRDRLRPAEPGDTTENPSRVAKHPRNVHQIALARITQKINAVRSAGECVSTGRLPNPGTRCGAVGGCHAV</sequence>
<evidence type="ECO:0000313" key="2">
    <source>
        <dbReference type="EMBL" id="CAH2055686.1"/>
    </source>
</evidence>
<gene>
    <name evidence="2" type="ORF">IPOD504_LOCUS9012</name>
</gene>
<proteinExistence type="predicted"/>
<organism evidence="2 3">
    <name type="scientific">Iphiclides podalirius</name>
    <name type="common">scarce swallowtail</name>
    <dbReference type="NCBI Taxonomy" id="110791"/>
    <lineage>
        <taxon>Eukaryota</taxon>
        <taxon>Metazoa</taxon>
        <taxon>Ecdysozoa</taxon>
        <taxon>Arthropoda</taxon>
        <taxon>Hexapoda</taxon>
        <taxon>Insecta</taxon>
        <taxon>Pterygota</taxon>
        <taxon>Neoptera</taxon>
        <taxon>Endopterygota</taxon>
        <taxon>Lepidoptera</taxon>
        <taxon>Glossata</taxon>
        <taxon>Ditrysia</taxon>
        <taxon>Papilionoidea</taxon>
        <taxon>Papilionidae</taxon>
        <taxon>Papilioninae</taxon>
        <taxon>Iphiclides</taxon>
    </lineage>
</organism>
<feature type="non-terminal residue" evidence="2">
    <location>
        <position position="83"/>
    </location>
</feature>
<reference evidence="2" key="1">
    <citation type="submission" date="2022-03" db="EMBL/GenBank/DDBJ databases">
        <authorList>
            <person name="Martin H S."/>
        </authorList>
    </citation>
    <scope>NUCLEOTIDE SEQUENCE</scope>
</reference>
<keyword evidence="3" id="KW-1185">Reference proteome</keyword>
<evidence type="ECO:0000313" key="3">
    <source>
        <dbReference type="Proteomes" id="UP000837857"/>
    </source>
</evidence>
<protein>
    <submittedName>
        <fullName evidence="2">Uncharacterized protein</fullName>
    </submittedName>
</protein>
<feature type="compositionally biased region" description="Basic and acidic residues" evidence="1">
    <location>
        <begin position="9"/>
        <end position="22"/>
    </location>
</feature>